<evidence type="ECO:0000256" key="2">
    <source>
        <dbReference type="ARBA" id="ARBA00006485"/>
    </source>
</evidence>
<evidence type="ECO:0000256" key="5">
    <source>
        <dbReference type="ARBA" id="ARBA00022527"/>
    </source>
</evidence>
<evidence type="ECO:0000256" key="13">
    <source>
        <dbReference type="ARBA" id="ARBA00048367"/>
    </source>
</evidence>
<dbReference type="PROSITE" id="PS50011">
    <property type="entry name" value="PROTEIN_KINASE_DOM"/>
    <property type="match status" value="1"/>
</dbReference>
<proteinExistence type="inferred from homology"/>
<evidence type="ECO:0000256" key="9">
    <source>
        <dbReference type="ARBA" id="ARBA00022840"/>
    </source>
</evidence>
<dbReference type="SUPFAM" id="SSF56112">
    <property type="entry name" value="Protein kinase-like (PK-like)"/>
    <property type="match status" value="1"/>
</dbReference>
<evidence type="ECO:0000313" key="19">
    <source>
        <dbReference type="EMBL" id="KAJ5363253.1"/>
    </source>
</evidence>
<dbReference type="InterPro" id="IPR011009">
    <property type="entry name" value="Kinase-like_dom_sf"/>
</dbReference>
<evidence type="ECO:0000259" key="18">
    <source>
        <dbReference type="PROSITE" id="PS50011"/>
    </source>
</evidence>
<evidence type="ECO:0000256" key="3">
    <source>
        <dbReference type="ARBA" id="ARBA00012409"/>
    </source>
</evidence>
<dbReference type="PANTHER" id="PTHR24056">
    <property type="entry name" value="CELL DIVISION PROTEIN KINASE"/>
    <property type="match status" value="1"/>
</dbReference>
<reference evidence="19" key="1">
    <citation type="submission" date="2022-12" db="EMBL/GenBank/DDBJ databases">
        <authorList>
            <person name="Petersen C."/>
        </authorList>
    </citation>
    <scope>NUCLEOTIDE SEQUENCE</scope>
    <source>
        <strain evidence="19">IBT 35675</strain>
    </source>
</reference>
<comment type="catalytic activity">
    <reaction evidence="13">
        <text>L-seryl-[protein] + ATP = O-phospho-L-seryl-[protein] + ADP + H(+)</text>
        <dbReference type="Rhea" id="RHEA:17989"/>
        <dbReference type="Rhea" id="RHEA-COMP:9863"/>
        <dbReference type="Rhea" id="RHEA-COMP:11604"/>
        <dbReference type="ChEBI" id="CHEBI:15378"/>
        <dbReference type="ChEBI" id="CHEBI:29999"/>
        <dbReference type="ChEBI" id="CHEBI:30616"/>
        <dbReference type="ChEBI" id="CHEBI:83421"/>
        <dbReference type="ChEBI" id="CHEBI:456216"/>
        <dbReference type="EC" id="2.7.11.22"/>
    </reaction>
</comment>
<comment type="function">
    <text evidence="15">Serine/threonine-protein kinase involved in transcription regulation. Phosphorylates the UBC2/RAD6 ubiquitin-conjugating enzyme (E2), leading to monoubiquitination of histone H2B and the silencing of telomeric-associated genes. Also required for histone H3 methylation. Necessary for the recovery from pheromone-induced growth arrest in the cell cycle G1 phase.</text>
</comment>
<dbReference type="GO" id="GO:0005634">
    <property type="term" value="C:nucleus"/>
    <property type="evidence" value="ECO:0007669"/>
    <property type="project" value="UniProtKB-SubCell"/>
</dbReference>
<keyword evidence="9 17" id="KW-0067">ATP-binding</keyword>
<dbReference type="Pfam" id="PF00069">
    <property type="entry name" value="Pkinase"/>
    <property type="match status" value="1"/>
</dbReference>
<keyword evidence="7 17" id="KW-0547">Nucleotide-binding</keyword>
<feature type="binding site" evidence="17">
    <location>
        <position position="53"/>
    </location>
    <ligand>
        <name>ATP</name>
        <dbReference type="ChEBI" id="CHEBI:30616"/>
    </ligand>
</feature>
<feature type="domain" description="Protein kinase" evidence="18">
    <location>
        <begin position="24"/>
        <end position="325"/>
    </location>
</feature>
<evidence type="ECO:0000256" key="14">
    <source>
        <dbReference type="ARBA" id="ARBA00049280"/>
    </source>
</evidence>
<dbReference type="Gene3D" id="3.30.200.20">
    <property type="entry name" value="Phosphorylase Kinase, domain 1"/>
    <property type="match status" value="1"/>
</dbReference>
<organism evidence="19 20">
    <name type="scientific">Penicillium brevicompactum</name>
    <dbReference type="NCBI Taxonomy" id="5074"/>
    <lineage>
        <taxon>Eukaryota</taxon>
        <taxon>Fungi</taxon>
        <taxon>Dikarya</taxon>
        <taxon>Ascomycota</taxon>
        <taxon>Pezizomycotina</taxon>
        <taxon>Eurotiomycetes</taxon>
        <taxon>Eurotiomycetidae</taxon>
        <taxon>Eurotiales</taxon>
        <taxon>Aspergillaceae</taxon>
        <taxon>Penicillium</taxon>
    </lineage>
</organism>
<evidence type="ECO:0000256" key="4">
    <source>
        <dbReference type="ARBA" id="ARBA00012425"/>
    </source>
</evidence>
<gene>
    <name evidence="19" type="ORF">N7541_004097</name>
</gene>
<comment type="caution">
    <text evidence="19">The sequence shown here is derived from an EMBL/GenBank/DDBJ whole genome shotgun (WGS) entry which is preliminary data.</text>
</comment>
<dbReference type="AlphaFoldDB" id="A0A9W9RT04"/>
<dbReference type="Proteomes" id="UP001148299">
    <property type="component" value="Unassembled WGS sequence"/>
</dbReference>
<keyword evidence="10" id="KW-0539">Nucleus</keyword>
<evidence type="ECO:0000256" key="12">
    <source>
        <dbReference type="ARBA" id="ARBA00047811"/>
    </source>
</evidence>
<keyword evidence="8" id="KW-0418">Kinase</keyword>
<dbReference type="GO" id="GO:0004693">
    <property type="term" value="F:cyclin-dependent protein serine/threonine kinase activity"/>
    <property type="evidence" value="ECO:0007669"/>
    <property type="project" value="UniProtKB-EC"/>
</dbReference>
<comment type="similarity">
    <text evidence="2">Belongs to the protein kinase superfamily. CMGC Ser/Thr protein kinase family. CDC2/CDKX subfamily.</text>
</comment>
<dbReference type="InterPro" id="IPR050108">
    <property type="entry name" value="CDK"/>
</dbReference>
<evidence type="ECO:0000256" key="15">
    <source>
        <dbReference type="ARBA" id="ARBA00059633"/>
    </source>
</evidence>
<dbReference type="EC" id="2.7.11.22" evidence="4"/>
<evidence type="ECO:0000256" key="6">
    <source>
        <dbReference type="ARBA" id="ARBA00022679"/>
    </source>
</evidence>
<dbReference type="FunFam" id="3.30.200.20:FF:000514">
    <property type="entry name" value="Serine/threonine-protein kinase BUR1"/>
    <property type="match status" value="1"/>
</dbReference>
<keyword evidence="20" id="KW-1185">Reference proteome</keyword>
<comment type="catalytic activity">
    <reaction evidence="14">
        <text>[DNA-directed RNA polymerase] + ATP = phospho-[DNA-directed RNA polymerase] + ADP + H(+)</text>
        <dbReference type="Rhea" id="RHEA:10216"/>
        <dbReference type="Rhea" id="RHEA-COMP:11321"/>
        <dbReference type="Rhea" id="RHEA-COMP:11322"/>
        <dbReference type="ChEBI" id="CHEBI:15378"/>
        <dbReference type="ChEBI" id="CHEBI:30616"/>
        <dbReference type="ChEBI" id="CHEBI:43176"/>
        <dbReference type="ChEBI" id="CHEBI:68546"/>
        <dbReference type="ChEBI" id="CHEBI:456216"/>
        <dbReference type="EC" id="2.7.11.23"/>
    </reaction>
</comment>
<reference evidence="19" key="2">
    <citation type="journal article" date="2023" name="IMA Fungus">
        <title>Comparative genomic study of the Penicillium genus elucidates a diverse pangenome and 15 lateral gene transfer events.</title>
        <authorList>
            <person name="Petersen C."/>
            <person name="Sorensen T."/>
            <person name="Nielsen M.R."/>
            <person name="Sondergaard T.E."/>
            <person name="Sorensen J.L."/>
            <person name="Fitzpatrick D.A."/>
            <person name="Frisvad J.C."/>
            <person name="Nielsen K.L."/>
        </authorList>
    </citation>
    <scope>NUCLEOTIDE SEQUENCE</scope>
    <source>
        <strain evidence="19">IBT 35675</strain>
    </source>
</reference>
<evidence type="ECO:0000256" key="11">
    <source>
        <dbReference type="ARBA" id="ARBA00041018"/>
    </source>
</evidence>
<dbReference type="GO" id="GO:0008353">
    <property type="term" value="F:RNA polymerase II CTD heptapeptide repeat kinase activity"/>
    <property type="evidence" value="ECO:0007669"/>
    <property type="project" value="UniProtKB-EC"/>
</dbReference>
<dbReference type="InterPro" id="IPR017441">
    <property type="entry name" value="Protein_kinase_ATP_BS"/>
</dbReference>
<dbReference type="EMBL" id="JAPZBR010000002">
    <property type="protein sequence ID" value="KAJ5363253.1"/>
    <property type="molecule type" value="Genomic_DNA"/>
</dbReference>
<dbReference type="PROSITE" id="PS00107">
    <property type="entry name" value="PROTEIN_KINASE_ATP"/>
    <property type="match status" value="1"/>
</dbReference>
<evidence type="ECO:0000256" key="10">
    <source>
        <dbReference type="ARBA" id="ARBA00023242"/>
    </source>
</evidence>
<dbReference type="EC" id="2.7.11.23" evidence="3"/>
<dbReference type="PROSITE" id="PS00108">
    <property type="entry name" value="PROTEIN_KINASE_ST"/>
    <property type="match status" value="1"/>
</dbReference>
<evidence type="ECO:0000256" key="7">
    <source>
        <dbReference type="ARBA" id="ARBA00022741"/>
    </source>
</evidence>
<evidence type="ECO:0000256" key="1">
    <source>
        <dbReference type="ARBA" id="ARBA00004123"/>
    </source>
</evidence>
<evidence type="ECO:0000256" key="17">
    <source>
        <dbReference type="PROSITE-ProRule" id="PRU10141"/>
    </source>
</evidence>
<sequence>MAMSLEKDRDGQPRFPGCSNITEYTFVGKLGEGTFGEVYKAKSKKDNTVVALKKILMHHEKEGFPITAIREIKLMKALSHINILQLKEMAIERGKGEGRKKPSMYMVFPYMEHDLSGLLENPAVHFSEPQIKCYLMQLLEGLKYLHGQRILHRDMKAANLLISNGGILQIADFGLARPYDDAPPLPGKGGGESKREYTALVVTRWYRPPELLLQLRKYTTAIDLWGVGCVFGEMFKGKPILTGNSDLNQAQLIFNLVGTPTEENMPGWSALPGCEGVKNFGYKRGNLAGSFQELSPTAISLLGELLRLDWKKRINAMDALKHPYFTTPPLPARPGDIPKFSDSHELDRKKFRNQRPPVPPASLTPHQMAPGQALALVDPTLDMVVFLGRGAEADPLHQQAMDTFNDALLSHHQENPASLHGLLCHLINRGRGLHPTDPMGETIGVDNSPQADQEADRLTTTWTHMSQTTTIAMIVQGIRESMALPIPIGVHQAAATTDVNRHGGEAEALALERPAEADAQMS</sequence>
<dbReference type="InterPro" id="IPR000719">
    <property type="entry name" value="Prot_kinase_dom"/>
</dbReference>
<evidence type="ECO:0000313" key="20">
    <source>
        <dbReference type="Proteomes" id="UP001148299"/>
    </source>
</evidence>
<comment type="subcellular location">
    <subcellularLocation>
        <location evidence="1">Nucleus</location>
    </subcellularLocation>
</comment>
<dbReference type="SMART" id="SM00220">
    <property type="entry name" value="S_TKc"/>
    <property type="match status" value="1"/>
</dbReference>
<name>A0A9W9RT04_PENBR</name>
<protein>
    <recommendedName>
        <fullName evidence="11">Serine/threonine-protein kinase BUR1</fullName>
        <ecNumber evidence="4">2.7.11.22</ecNumber>
        <ecNumber evidence="3">2.7.11.23</ecNumber>
    </recommendedName>
    <alternativeName>
        <fullName evidence="16">Serine/threonine-protein kinase bur1</fullName>
    </alternativeName>
</protein>
<keyword evidence="6" id="KW-0808">Transferase</keyword>
<evidence type="ECO:0000256" key="16">
    <source>
        <dbReference type="ARBA" id="ARBA00073250"/>
    </source>
</evidence>
<dbReference type="CDD" id="cd07866">
    <property type="entry name" value="STKc_BUR1"/>
    <property type="match status" value="1"/>
</dbReference>
<keyword evidence="5" id="KW-0723">Serine/threonine-protein kinase</keyword>
<dbReference type="GO" id="GO:0005524">
    <property type="term" value="F:ATP binding"/>
    <property type="evidence" value="ECO:0007669"/>
    <property type="project" value="UniProtKB-UniRule"/>
</dbReference>
<accession>A0A9W9RT04</accession>
<dbReference type="PANTHER" id="PTHR24056:SF233">
    <property type="entry name" value="CYCLIN-DEPENDENT KINASE 9"/>
    <property type="match status" value="1"/>
</dbReference>
<dbReference type="FunFam" id="1.10.510.10:FF:000562">
    <property type="entry name" value="Serine/threonine-protein kinase bur1"/>
    <property type="match status" value="1"/>
</dbReference>
<comment type="catalytic activity">
    <reaction evidence="12">
        <text>L-threonyl-[protein] + ATP = O-phospho-L-threonyl-[protein] + ADP + H(+)</text>
        <dbReference type="Rhea" id="RHEA:46608"/>
        <dbReference type="Rhea" id="RHEA-COMP:11060"/>
        <dbReference type="Rhea" id="RHEA-COMP:11605"/>
        <dbReference type="ChEBI" id="CHEBI:15378"/>
        <dbReference type="ChEBI" id="CHEBI:30013"/>
        <dbReference type="ChEBI" id="CHEBI:30616"/>
        <dbReference type="ChEBI" id="CHEBI:61977"/>
        <dbReference type="ChEBI" id="CHEBI:456216"/>
        <dbReference type="EC" id="2.7.11.22"/>
    </reaction>
</comment>
<dbReference type="InterPro" id="IPR008271">
    <property type="entry name" value="Ser/Thr_kinase_AS"/>
</dbReference>
<dbReference type="Gene3D" id="1.10.510.10">
    <property type="entry name" value="Transferase(Phosphotransferase) domain 1"/>
    <property type="match status" value="1"/>
</dbReference>
<evidence type="ECO:0000256" key="8">
    <source>
        <dbReference type="ARBA" id="ARBA00022777"/>
    </source>
</evidence>